<keyword evidence="1" id="KW-0472">Membrane</keyword>
<proteinExistence type="predicted"/>
<feature type="transmembrane region" description="Helical" evidence="1">
    <location>
        <begin position="91"/>
        <end position="113"/>
    </location>
</feature>
<feature type="transmembrane region" description="Helical" evidence="1">
    <location>
        <begin position="34"/>
        <end position="56"/>
    </location>
</feature>
<dbReference type="EMBL" id="AP027041">
    <property type="protein sequence ID" value="BDU17819.1"/>
    <property type="molecule type" value="Genomic_DNA"/>
</dbReference>
<feature type="transmembrane region" description="Helical" evidence="1">
    <location>
        <begin position="119"/>
        <end position="143"/>
    </location>
</feature>
<feature type="transmembrane region" description="Helical" evidence="1">
    <location>
        <begin position="62"/>
        <end position="84"/>
    </location>
</feature>
<keyword evidence="1" id="KW-0812">Transmembrane</keyword>
<reference evidence="2 3" key="1">
    <citation type="journal article" date="2023" name="Int. J. Syst. Evol. Microbiol.">
        <title>Physiological and genomic analyses of cobalamin (vitamin B12)-auxotrophy of Lysobacter auxotrophicus sp. nov., a methionine-auxotrophic chitinolytic bacterium isolated from chitin-treated soil.</title>
        <authorList>
            <person name="Saito A."/>
            <person name="Dohra H."/>
            <person name="Hamada M."/>
            <person name="Moriuchi R."/>
            <person name="Kotsuchibashi Y."/>
            <person name="Mori K."/>
        </authorList>
    </citation>
    <scope>NUCLEOTIDE SEQUENCE [LARGE SCALE GENOMIC DNA]</scope>
    <source>
        <strain evidence="2 3">5-21a</strain>
    </source>
</reference>
<name>A0ABM8DGR5_9GAMM</name>
<evidence type="ECO:0000313" key="3">
    <source>
        <dbReference type="Proteomes" id="UP001317822"/>
    </source>
</evidence>
<keyword evidence="1" id="KW-1133">Transmembrane helix</keyword>
<evidence type="ECO:0000256" key="1">
    <source>
        <dbReference type="SAM" id="Phobius"/>
    </source>
</evidence>
<dbReference type="RefSeq" id="WP_281779722.1">
    <property type="nucleotide sequence ID" value="NZ_AP027041.1"/>
</dbReference>
<dbReference type="Proteomes" id="UP001317822">
    <property type="component" value="Chromosome"/>
</dbReference>
<evidence type="ECO:0000313" key="2">
    <source>
        <dbReference type="EMBL" id="BDU17819.1"/>
    </source>
</evidence>
<accession>A0ABM8DGR5</accession>
<protein>
    <submittedName>
        <fullName evidence="2">Uncharacterized protein</fullName>
    </submittedName>
</protein>
<gene>
    <name evidence="2" type="ORF">LA521A_30200</name>
</gene>
<keyword evidence="3" id="KW-1185">Reference proteome</keyword>
<organism evidence="2 3">
    <name type="scientific">Lysobacter auxotrophicus</name>
    <dbReference type="NCBI Taxonomy" id="2992573"/>
    <lineage>
        <taxon>Bacteria</taxon>
        <taxon>Pseudomonadati</taxon>
        <taxon>Pseudomonadota</taxon>
        <taxon>Gammaproteobacteria</taxon>
        <taxon>Lysobacterales</taxon>
        <taxon>Lysobacteraceae</taxon>
        <taxon>Lysobacter</taxon>
    </lineage>
</organism>
<sequence length="243" mass="24896">MSEVPACDSTSEIGAHTMAAPGCAKRPDPLRALLRVYAVAGLATLAAAALFAVLAATHAAALAAAALLAATAALLAAAAALLAATTLLAAAALLTTATLLAAAALLTTALLAATTLLAAALALALHATALVLLTLVVATHYCFSDVQADCLTKGDVASAVPSRHAYMRVRAGRVRYAFSRRIVRRQSRWHIESPTPVKNALRLTCGRICKRRETHADATAATIACRAMVESAAVLRSGEIARE</sequence>